<keyword evidence="1" id="KW-0472">Membrane</keyword>
<evidence type="ECO:0000313" key="3">
    <source>
        <dbReference type="Proteomes" id="UP000593758"/>
    </source>
</evidence>
<evidence type="ECO:0000256" key="1">
    <source>
        <dbReference type="SAM" id="Phobius"/>
    </source>
</evidence>
<reference evidence="2 3" key="1">
    <citation type="submission" date="2020-10" db="EMBL/GenBank/DDBJ databases">
        <title>Haloactinobacterium sp. RN3S43, a bacterium isolated from saline soil.</title>
        <authorList>
            <person name="Sun J.-Q."/>
        </authorList>
    </citation>
    <scope>NUCLEOTIDE SEQUENCE [LARGE SCALE GENOMIC DNA]</scope>
    <source>
        <strain evidence="2 3">RN3S43</strain>
    </source>
</reference>
<sequence length="272" mass="28969">MMTLLKHEFIQTRAMLALTAGAALLVTLAGSLLAATGWPAISQIGIAVAVMAVLGLVPIAQILLVVRYWQSSYGRGGYLTQTLPVKGSRIYWAKMTWAWLVSLVGTVLSLGMGLAASPLITLSTGEPLTVITSLREGWAQLTQVTPAWGVAAAVVTFAVMILIWPTQYFFAASIGSQAPLNRWGIGGPVVIYFAVYIAVQIVTFASFAALPLAIGMEGDRLGLVRFDLFAEMAAGSSPAQVMPIGFVPALVLTTAVCLVWSVRSWQRRVSLV</sequence>
<dbReference type="Proteomes" id="UP000593758">
    <property type="component" value="Chromosome"/>
</dbReference>
<feature type="transmembrane region" description="Helical" evidence="1">
    <location>
        <begin position="97"/>
        <end position="120"/>
    </location>
</feature>
<proteinExistence type="predicted"/>
<dbReference type="AlphaFoldDB" id="A0A7M1SS64"/>
<dbReference type="EMBL" id="CP063169">
    <property type="protein sequence ID" value="QOR70301.1"/>
    <property type="molecule type" value="Genomic_DNA"/>
</dbReference>
<accession>A0A7M1SS64</accession>
<feature type="transmembrane region" description="Helical" evidence="1">
    <location>
        <begin position="44"/>
        <end position="66"/>
    </location>
</feature>
<keyword evidence="3" id="KW-1185">Reference proteome</keyword>
<keyword evidence="1" id="KW-0812">Transmembrane</keyword>
<feature type="transmembrane region" description="Helical" evidence="1">
    <location>
        <begin position="147"/>
        <end position="170"/>
    </location>
</feature>
<gene>
    <name evidence="2" type="ORF">IM660_17130</name>
</gene>
<dbReference type="RefSeq" id="WP_193496985.1">
    <property type="nucleotide sequence ID" value="NZ_CP063169.1"/>
</dbReference>
<evidence type="ECO:0000313" key="2">
    <source>
        <dbReference type="EMBL" id="QOR70301.1"/>
    </source>
</evidence>
<feature type="transmembrane region" description="Helical" evidence="1">
    <location>
        <begin position="190"/>
        <end position="214"/>
    </location>
</feature>
<keyword evidence="1" id="KW-1133">Transmembrane helix</keyword>
<feature type="transmembrane region" description="Helical" evidence="1">
    <location>
        <begin position="241"/>
        <end position="262"/>
    </location>
</feature>
<organism evidence="2 3">
    <name type="scientific">Ruania alkalisoli</name>
    <dbReference type="NCBI Taxonomy" id="2779775"/>
    <lineage>
        <taxon>Bacteria</taxon>
        <taxon>Bacillati</taxon>
        <taxon>Actinomycetota</taxon>
        <taxon>Actinomycetes</taxon>
        <taxon>Micrococcales</taxon>
        <taxon>Ruaniaceae</taxon>
        <taxon>Ruania</taxon>
    </lineage>
</organism>
<protein>
    <submittedName>
        <fullName evidence="2">Uncharacterized protein</fullName>
    </submittedName>
</protein>
<name>A0A7M1SS64_9MICO</name>
<dbReference type="KEGG" id="halt:IM660_17130"/>